<comment type="caution">
    <text evidence="1">The sequence shown here is derived from an EMBL/GenBank/DDBJ whole genome shotgun (WGS) entry which is preliminary data.</text>
</comment>
<dbReference type="AlphaFoldDB" id="A0A2W2BRZ4"/>
<reference evidence="1 2" key="1">
    <citation type="submission" date="2018-01" db="EMBL/GenBank/DDBJ databases">
        <title>Draft genome sequence of Jiangella sp. GTF31.</title>
        <authorList>
            <person name="Sahin N."/>
            <person name="Ay H."/>
            <person name="Saygin H."/>
        </authorList>
    </citation>
    <scope>NUCLEOTIDE SEQUENCE [LARGE SCALE GENOMIC DNA]</scope>
    <source>
        <strain evidence="1 2">GTF31</strain>
    </source>
</reference>
<dbReference type="EMBL" id="POTW01000027">
    <property type="protein sequence ID" value="PZF83214.1"/>
    <property type="molecule type" value="Genomic_DNA"/>
</dbReference>
<organism evidence="1 2">
    <name type="scientific">Jiangella anatolica</name>
    <dbReference type="NCBI Taxonomy" id="2670374"/>
    <lineage>
        <taxon>Bacteria</taxon>
        <taxon>Bacillati</taxon>
        <taxon>Actinomycetota</taxon>
        <taxon>Actinomycetes</taxon>
        <taxon>Jiangellales</taxon>
        <taxon>Jiangellaceae</taxon>
        <taxon>Jiangella</taxon>
    </lineage>
</organism>
<evidence type="ECO:0000313" key="1">
    <source>
        <dbReference type="EMBL" id="PZF83214.1"/>
    </source>
</evidence>
<sequence length="81" mass="9043">MAALLDQDWSEDLDSLVDQVLSLAYQMRDEREEHGLLFSQDGLWLVVRGFTTPLQAERWGTKAGLEPGQAVLAIIKTGDQV</sequence>
<evidence type="ECO:0000313" key="2">
    <source>
        <dbReference type="Proteomes" id="UP000248764"/>
    </source>
</evidence>
<dbReference type="RefSeq" id="WP_111255112.1">
    <property type="nucleotide sequence ID" value="NZ_POTW01000027.1"/>
</dbReference>
<proteinExistence type="predicted"/>
<protein>
    <submittedName>
        <fullName evidence="1">Uncharacterized protein</fullName>
    </submittedName>
</protein>
<keyword evidence="2" id="KW-1185">Reference proteome</keyword>
<gene>
    <name evidence="1" type="ORF">C1I92_13130</name>
</gene>
<accession>A0A2W2BRZ4</accession>
<dbReference type="Proteomes" id="UP000248764">
    <property type="component" value="Unassembled WGS sequence"/>
</dbReference>
<name>A0A2W2BRZ4_9ACTN</name>